<dbReference type="Proteomes" id="UP000789570">
    <property type="component" value="Unassembled WGS sequence"/>
</dbReference>
<dbReference type="EMBL" id="CAJVPQ010022233">
    <property type="protein sequence ID" value="CAG8760189.1"/>
    <property type="molecule type" value="Genomic_DNA"/>
</dbReference>
<feature type="non-terminal residue" evidence="1">
    <location>
        <position position="287"/>
    </location>
</feature>
<dbReference type="OrthoDB" id="2419618at2759"/>
<dbReference type="AlphaFoldDB" id="A0A9N9J344"/>
<dbReference type="SUPFAM" id="SSF53098">
    <property type="entry name" value="Ribonuclease H-like"/>
    <property type="match status" value="1"/>
</dbReference>
<dbReference type="InterPro" id="IPR012337">
    <property type="entry name" value="RNaseH-like_sf"/>
</dbReference>
<protein>
    <submittedName>
        <fullName evidence="1">5757_t:CDS:1</fullName>
    </submittedName>
</protein>
<evidence type="ECO:0000313" key="1">
    <source>
        <dbReference type="EMBL" id="CAG8760189.1"/>
    </source>
</evidence>
<proteinExistence type="predicted"/>
<feature type="non-terminal residue" evidence="1">
    <location>
        <position position="1"/>
    </location>
</feature>
<reference evidence="1" key="1">
    <citation type="submission" date="2021-06" db="EMBL/GenBank/DDBJ databases">
        <authorList>
            <person name="Kallberg Y."/>
            <person name="Tangrot J."/>
            <person name="Rosling A."/>
        </authorList>
    </citation>
    <scope>NUCLEOTIDE SEQUENCE</scope>
    <source>
        <strain evidence="1">UK204</strain>
    </source>
</reference>
<evidence type="ECO:0000313" key="2">
    <source>
        <dbReference type="Proteomes" id="UP000789570"/>
    </source>
</evidence>
<organism evidence="1 2">
    <name type="scientific">Funneliformis caledonium</name>
    <dbReference type="NCBI Taxonomy" id="1117310"/>
    <lineage>
        <taxon>Eukaryota</taxon>
        <taxon>Fungi</taxon>
        <taxon>Fungi incertae sedis</taxon>
        <taxon>Mucoromycota</taxon>
        <taxon>Glomeromycotina</taxon>
        <taxon>Glomeromycetes</taxon>
        <taxon>Glomerales</taxon>
        <taxon>Glomeraceae</taxon>
        <taxon>Funneliformis</taxon>
    </lineage>
</organism>
<accession>A0A9N9J344</accession>
<comment type="caution">
    <text evidence="1">The sequence shown here is derived from an EMBL/GenBank/DDBJ whole genome shotgun (WGS) entry which is preliminary data.</text>
</comment>
<sequence>MQAHLNECLNAPSNAKLQKTILIQNPIPSNITEYPLTNTNTPLIEKNRFKKQIKLDNFALYSAGVPFTFVDNSFVIQFFKYLRSSFKLLNRKKIANELLNEVYEDVKIQADKQISKATTFYMVSDDWSNINRDSVHNFIICEESHTAEWIADQIIQQMDIISIQKFSAVITDITNVMKAAWRNIEEKYPNIVCLRCNSHIFYGTHLSCFQSLKKSRIAFEQSLIDPLIRQKMDQIMRNNILSNEFWQMVDLIINILEPIVVALKSFKSDTSILSTIYSYYSKLIEQF</sequence>
<name>A0A9N9J344_9GLOM</name>
<keyword evidence="2" id="KW-1185">Reference proteome</keyword>
<gene>
    <name evidence="1" type="ORF">FCALED_LOCUS16881</name>
</gene>